<name>A0A1G9WMR0_9SPHI</name>
<sequence length="909" mass="102951">MCKIRCISLLYLAFVSFLCCSAAAQSIDLTFLKDTVEQNGNTYSFNTVILRNTSAVVRKFTIEAQAPEGWQLLFDNRKVFELGPNQTLSLPMRLAAAIQTEATIYSVRLFLNVAGYSQKSAYAYYARVGANSRWRVSLLNPNLLLSRASRENSFLVLLSNKGNATEELNVRINTSLTLLQARNSTLKLAAGKDTTLVYSFSVAAKFLDDFKSQEVMVQVTDQKKQNQLLLQRISSFGTVFRENPSGWYTFPLSIEFVAQNFTTAQKALYINSNGSLDLDKGRSLNFNYRTDNFNAQSDGSSRYAFLNYNSPKWKISVGDQSEFGDFLIDGLGARLGFDNGKGYRTEVLGVDSRLGDARLFRLNQQLNFLGNQQLESQTLASFDRENKINSVLNMSTYELGWRKYSRLILRAGISREEFYRFSEPLRKTGSTLGATYSYSGPNLTGRFGITATDVNFPGINRGLRQSNNELTYHFKQLSLGLLFDYNERQLNPALDTGTVLRQLLGGRIAEYGLKTGWKFDKGYVTLISSVINQVQSSSDLLLIRSYKLNFNAGKEFSNNLSASFSGNLLRNQAPDDPSAKAGYSLNAYATLAARNYGFFVRLDNGPSYYFDFVNYLNNGYSTRRLQFSPYYEQSFFKEILHFRLQMDYTDDRSLPVPEFMARGDLSMDLNSKGLSFRIFGSKNVGAISGNRSDYVSMSIRKNFNVPLLGVKRFVTLKILVFKDFNSNGIYDLGDESIPDAAIGIAAQNFLSNKKGELSYKNIKAGEYDVDLSRVNTVKGWMPRNGFRQHYEVRSSQTVYIPFSQSHYLSGKLNVQKDPRSNLVFRPGNIRINMTSSSGESFSTLTTESGEFFINLPQDTYKVRISSNVFDEDFRLLSDTFNADLLHKNSEHLIFEVRERKRQINIRKQY</sequence>
<keyword evidence="3" id="KW-1185">Reference proteome</keyword>
<gene>
    <name evidence="2" type="ORF">SAMN05421820_105209</name>
</gene>
<feature type="signal peptide" evidence="1">
    <location>
        <begin position="1"/>
        <end position="24"/>
    </location>
</feature>
<protein>
    <recommendedName>
        <fullName evidence="4">SD-repeat containing protein B domain-containing protein</fullName>
    </recommendedName>
</protein>
<evidence type="ECO:0000313" key="2">
    <source>
        <dbReference type="EMBL" id="SDM85335.1"/>
    </source>
</evidence>
<accession>A0A1G9WMR0</accession>
<dbReference type="Proteomes" id="UP000183200">
    <property type="component" value="Unassembled WGS sequence"/>
</dbReference>
<evidence type="ECO:0000256" key="1">
    <source>
        <dbReference type="SAM" id="SignalP"/>
    </source>
</evidence>
<feature type="chain" id="PRO_5010281575" description="SD-repeat containing protein B domain-containing protein" evidence="1">
    <location>
        <begin position="25"/>
        <end position="909"/>
    </location>
</feature>
<evidence type="ECO:0008006" key="4">
    <source>
        <dbReference type="Google" id="ProtNLM"/>
    </source>
</evidence>
<evidence type="ECO:0000313" key="3">
    <source>
        <dbReference type="Proteomes" id="UP000183200"/>
    </source>
</evidence>
<dbReference type="OrthoDB" id="908824at2"/>
<organism evidence="2 3">
    <name type="scientific">Pedobacter steynii</name>
    <dbReference type="NCBI Taxonomy" id="430522"/>
    <lineage>
        <taxon>Bacteria</taxon>
        <taxon>Pseudomonadati</taxon>
        <taxon>Bacteroidota</taxon>
        <taxon>Sphingobacteriia</taxon>
        <taxon>Sphingobacteriales</taxon>
        <taxon>Sphingobacteriaceae</taxon>
        <taxon>Pedobacter</taxon>
    </lineage>
</organism>
<keyword evidence="1" id="KW-0732">Signal</keyword>
<proteinExistence type="predicted"/>
<dbReference type="RefSeq" id="WP_074608375.1">
    <property type="nucleotide sequence ID" value="NZ_FNGY01000005.1"/>
</dbReference>
<reference evidence="3" key="1">
    <citation type="submission" date="2016-10" db="EMBL/GenBank/DDBJ databases">
        <authorList>
            <person name="Varghese N."/>
            <person name="Submissions S."/>
        </authorList>
    </citation>
    <scope>NUCLEOTIDE SEQUENCE [LARGE SCALE GENOMIC DNA]</scope>
    <source>
        <strain evidence="3">DSM 19110</strain>
    </source>
</reference>
<dbReference type="AlphaFoldDB" id="A0A1G9WMR0"/>
<dbReference type="EMBL" id="FNGY01000005">
    <property type="protein sequence ID" value="SDM85335.1"/>
    <property type="molecule type" value="Genomic_DNA"/>
</dbReference>